<dbReference type="InterPro" id="IPR000792">
    <property type="entry name" value="Tscrpt_reg_LuxR_C"/>
</dbReference>
<organism evidence="6 7">
    <name type="scientific">Roseinatronobacter domitianus</name>
    <dbReference type="NCBI Taxonomy" id="2940293"/>
    <lineage>
        <taxon>Bacteria</taxon>
        <taxon>Pseudomonadati</taxon>
        <taxon>Pseudomonadota</taxon>
        <taxon>Alphaproteobacteria</taxon>
        <taxon>Rhodobacterales</taxon>
        <taxon>Paracoccaceae</taxon>
        <taxon>Roseinatronobacter</taxon>
    </lineage>
</organism>
<dbReference type="InterPro" id="IPR016032">
    <property type="entry name" value="Sig_transdc_resp-reg_C-effctor"/>
</dbReference>
<comment type="caution">
    <text evidence="6">The sequence shown here is derived from an EMBL/GenBank/DDBJ whole genome shotgun (WGS) entry which is preliminary data.</text>
</comment>
<gene>
    <name evidence="6" type="ORF">M3N55_02560</name>
</gene>
<dbReference type="SMART" id="SM00448">
    <property type="entry name" value="REC"/>
    <property type="match status" value="1"/>
</dbReference>
<dbReference type="Gene3D" id="3.40.50.2300">
    <property type="match status" value="1"/>
</dbReference>
<keyword evidence="1 3" id="KW-0597">Phosphoprotein</keyword>
<evidence type="ECO:0000256" key="2">
    <source>
        <dbReference type="ARBA" id="ARBA00023125"/>
    </source>
</evidence>
<dbReference type="Proteomes" id="UP001202550">
    <property type="component" value="Unassembled WGS sequence"/>
</dbReference>
<dbReference type="CDD" id="cd06170">
    <property type="entry name" value="LuxR_C_like"/>
    <property type="match status" value="1"/>
</dbReference>
<accession>A0ABT0LYB9</accession>
<dbReference type="InterPro" id="IPR051015">
    <property type="entry name" value="EvgA-like"/>
</dbReference>
<keyword evidence="7" id="KW-1185">Reference proteome</keyword>
<evidence type="ECO:0000259" key="4">
    <source>
        <dbReference type="PROSITE" id="PS50043"/>
    </source>
</evidence>
<dbReference type="InterPro" id="IPR036388">
    <property type="entry name" value="WH-like_DNA-bd_sf"/>
</dbReference>
<dbReference type="SUPFAM" id="SSF52172">
    <property type="entry name" value="CheY-like"/>
    <property type="match status" value="1"/>
</dbReference>
<protein>
    <submittedName>
        <fullName evidence="6">Response regulator transcription factor</fullName>
    </submittedName>
</protein>
<feature type="domain" description="HTH luxR-type" evidence="4">
    <location>
        <begin position="160"/>
        <end position="225"/>
    </location>
</feature>
<name>A0ABT0LYB9_9RHOB</name>
<dbReference type="PANTHER" id="PTHR45566:SF1">
    <property type="entry name" value="HTH-TYPE TRANSCRIPTIONAL REGULATOR YHJB-RELATED"/>
    <property type="match status" value="1"/>
</dbReference>
<dbReference type="PROSITE" id="PS00622">
    <property type="entry name" value="HTH_LUXR_1"/>
    <property type="match status" value="1"/>
</dbReference>
<dbReference type="PANTHER" id="PTHR45566">
    <property type="entry name" value="HTH-TYPE TRANSCRIPTIONAL REGULATOR YHJB-RELATED"/>
    <property type="match status" value="1"/>
</dbReference>
<dbReference type="EMBL" id="JALZWP010000002">
    <property type="protein sequence ID" value="MCL1627601.1"/>
    <property type="molecule type" value="Genomic_DNA"/>
</dbReference>
<dbReference type="InterPro" id="IPR011006">
    <property type="entry name" value="CheY-like_superfamily"/>
</dbReference>
<dbReference type="PROSITE" id="PS50110">
    <property type="entry name" value="RESPONSE_REGULATORY"/>
    <property type="match status" value="1"/>
</dbReference>
<dbReference type="Pfam" id="PF00072">
    <property type="entry name" value="Response_reg"/>
    <property type="match status" value="1"/>
</dbReference>
<feature type="modified residue" description="4-aspartylphosphate" evidence="3">
    <location>
        <position position="70"/>
    </location>
</feature>
<reference evidence="6 7" key="1">
    <citation type="submission" date="2022-05" db="EMBL/GenBank/DDBJ databases">
        <title>Seasonal and diel survey of microbial diversity of the Tyrrhenian coast.</title>
        <authorList>
            <person name="Gattoni G."/>
            <person name="Corral P."/>
        </authorList>
    </citation>
    <scope>NUCLEOTIDE SEQUENCE [LARGE SCALE GENOMIC DNA]</scope>
    <source>
        <strain evidence="6 7">V10</strain>
    </source>
</reference>
<feature type="domain" description="Response regulatory" evidence="5">
    <location>
        <begin position="18"/>
        <end position="135"/>
    </location>
</feature>
<dbReference type="CDD" id="cd17535">
    <property type="entry name" value="REC_NarL-like"/>
    <property type="match status" value="1"/>
</dbReference>
<dbReference type="Gene3D" id="1.10.10.10">
    <property type="entry name" value="Winged helix-like DNA-binding domain superfamily/Winged helix DNA-binding domain"/>
    <property type="match status" value="1"/>
</dbReference>
<keyword evidence="2" id="KW-0238">DNA-binding</keyword>
<evidence type="ECO:0000256" key="1">
    <source>
        <dbReference type="ARBA" id="ARBA00022553"/>
    </source>
</evidence>
<dbReference type="PRINTS" id="PR00038">
    <property type="entry name" value="HTHLUXR"/>
</dbReference>
<dbReference type="PROSITE" id="PS50043">
    <property type="entry name" value="HTH_LUXR_2"/>
    <property type="match status" value="1"/>
</dbReference>
<dbReference type="InterPro" id="IPR001789">
    <property type="entry name" value="Sig_transdc_resp-reg_receiver"/>
</dbReference>
<dbReference type="InterPro" id="IPR058245">
    <property type="entry name" value="NreC/VraR/RcsB-like_REC"/>
</dbReference>
<dbReference type="SMART" id="SM00421">
    <property type="entry name" value="HTH_LUXR"/>
    <property type="match status" value="1"/>
</dbReference>
<dbReference type="Pfam" id="PF00196">
    <property type="entry name" value="GerE"/>
    <property type="match status" value="1"/>
</dbReference>
<proteinExistence type="predicted"/>
<evidence type="ECO:0000313" key="7">
    <source>
        <dbReference type="Proteomes" id="UP001202550"/>
    </source>
</evidence>
<dbReference type="RefSeq" id="WP_249056094.1">
    <property type="nucleotide sequence ID" value="NZ_JALZWP010000002.1"/>
</dbReference>
<dbReference type="SUPFAM" id="SSF46894">
    <property type="entry name" value="C-terminal effector domain of the bipartite response regulators"/>
    <property type="match status" value="1"/>
</dbReference>
<evidence type="ECO:0000313" key="6">
    <source>
        <dbReference type="EMBL" id="MCL1627601.1"/>
    </source>
</evidence>
<evidence type="ECO:0000259" key="5">
    <source>
        <dbReference type="PROSITE" id="PS50110"/>
    </source>
</evidence>
<evidence type="ECO:0000256" key="3">
    <source>
        <dbReference type="PROSITE-ProRule" id="PRU00169"/>
    </source>
</evidence>
<sequence>MRTDMITVGHLAQQGSGMILVIDDHPLFCEALQMTLSESLGLPRVATAATLEAALAALRTGPMADAIVLDLNLPDVAGLDGLTRLRNMAPGVPVVVVSSMSDDRIIAAVMHAGAAGFVPKHSPRDAFVTAIATALQGGTYTPEGYTAPSATAPETAERSVIDRLSDLTPQQARILSLVCEGHLNKQIAFELSITETTVKAHVTAILRKLGAQSRTQAVRIANSASFAEILRK</sequence>